<accession>A0A3T0HVA5</accession>
<dbReference type="AlphaFoldDB" id="A0A3T0HVA5"/>
<protein>
    <submittedName>
        <fullName evidence="1">Uncharacterized protein</fullName>
    </submittedName>
</protein>
<dbReference type="KEGG" id="nmk:CHR53_07215"/>
<dbReference type="Proteomes" id="UP000282892">
    <property type="component" value="Chromosome"/>
</dbReference>
<dbReference type="EMBL" id="CP022572">
    <property type="protein sequence ID" value="AZU61059.1"/>
    <property type="molecule type" value="Genomic_DNA"/>
</dbReference>
<keyword evidence="2" id="KW-1185">Reference proteome</keyword>
<gene>
    <name evidence="1" type="ORF">CHR53_07215</name>
</gene>
<organism evidence="1 2">
    <name type="scientific">Neobacillus mesonae</name>
    <dbReference type="NCBI Taxonomy" id="1193713"/>
    <lineage>
        <taxon>Bacteria</taxon>
        <taxon>Bacillati</taxon>
        <taxon>Bacillota</taxon>
        <taxon>Bacilli</taxon>
        <taxon>Bacillales</taxon>
        <taxon>Bacillaceae</taxon>
        <taxon>Neobacillus</taxon>
    </lineage>
</organism>
<evidence type="ECO:0000313" key="1">
    <source>
        <dbReference type="EMBL" id="AZU61059.1"/>
    </source>
</evidence>
<reference evidence="1 2" key="1">
    <citation type="submission" date="2017-07" db="EMBL/GenBank/DDBJ databases">
        <title>The complete genome sequence of Bacillus mesonae strain H20-5, an efficient strain improving plant abiotic stress resistance.</title>
        <authorList>
            <person name="Kim S.Y."/>
            <person name="Song H."/>
            <person name="Sang M.K."/>
            <person name="Weon H.-Y."/>
            <person name="Song J."/>
        </authorList>
    </citation>
    <scope>NUCLEOTIDE SEQUENCE [LARGE SCALE GENOMIC DNA]</scope>
    <source>
        <strain evidence="1 2">H20-5</strain>
    </source>
</reference>
<name>A0A3T0HVA5_9BACI</name>
<evidence type="ECO:0000313" key="2">
    <source>
        <dbReference type="Proteomes" id="UP000282892"/>
    </source>
</evidence>
<dbReference type="RefSeq" id="WP_127485893.1">
    <property type="nucleotide sequence ID" value="NZ_CP022572.1"/>
</dbReference>
<proteinExistence type="predicted"/>
<sequence>MIERVNELTKYLSALSEAQNSGYKCNGEMAEVIRELRVETGLVNTEDKAGVYNRKITELCGDYYKKDLRFVNAQIYNAYITGISGEIYVSRCSGTTTSLRALAETFDDVVYTDERGHFTSGNLTDKVVFMERRNEIPRGARPKCVIKIRQIDFVGDTQINIF</sequence>